<gene>
    <name evidence="3" type="ORF">MNBD_NITROSPINAE01-1638</name>
</gene>
<dbReference type="InterPro" id="IPR001789">
    <property type="entry name" value="Sig_transdc_resp-reg_receiver"/>
</dbReference>
<proteinExistence type="predicted"/>
<name>A0A3B1B9N1_9ZZZZ</name>
<dbReference type="Gene3D" id="3.40.50.2300">
    <property type="match status" value="1"/>
</dbReference>
<dbReference type="CDD" id="cd00156">
    <property type="entry name" value="REC"/>
    <property type="match status" value="1"/>
</dbReference>
<dbReference type="EMBL" id="UOGC01000002">
    <property type="protein sequence ID" value="VAX15006.1"/>
    <property type="molecule type" value="Genomic_DNA"/>
</dbReference>
<keyword evidence="1" id="KW-0597">Phosphoprotein</keyword>
<dbReference type="PANTHER" id="PTHR44591">
    <property type="entry name" value="STRESS RESPONSE REGULATOR PROTEIN 1"/>
    <property type="match status" value="1"/>
</dbReference>
<evidence type="ECO:0000256" key="1">
    <source>
        <dbReference type="ARBA" id="ARBA00022553"/>
    </source>
</evidence>
<sequence length="140" mass="15745">MLFNHIHHWVMSKNILLVDDDDVHLLWATEILEQEGYATESAKSVSSAMDFLKNNKYDLIITDLVMPGISGIDFIKEVAEKYKGQKAIVMTGHGDVDSFIESVYDIGAMEYIIKPVPRNDFVAMVNKLTGEVPKPNEIST</sequence>
<dbReference type="Pfam" id="PF00072">
    <property type="entry name" value="Response_reg"/>
    <property type="match status" value="1"/>
</dbReference>
<dbReference type="InterPro" id="IPR011006">
    <property type="entry name" value="CheY-like_superfamily"/>
</dbReference>
<dbReference type="SMART" id="SM00448">
    <property type="entry name" value="REC"/>
    <property type="match status" value="1"/>
</dbReference>
<dbReference type="SUPFAM" id="SSF52172">
    <property type="entry name" value="CheY-like"/>
    <property type="match status" value="1"/>
</dbReference>
<reference evidence="3" key="1">
    <citation type="submission" date="2018-06" db="EMBL/GenBank/DDBJ databases">
        <authorList>
            <person name="Zhirakovskaya E."/>
        </authorList>
    </citation>
    <scope>NUCLEOTIDE SEQUENCE</scope>
</reference>
<feature type="domain" description="Response regulatory" evidence="2">
    <location>
        <begin position="14"/>
        <end position="129"/>
    </location>
</feature>
<protein>
    <recommendedName>
        <fullName evidence="2">Response regulatory domain-containing protein</fullName>
    </recommendedName>
</protein>
<dbReference type="PANTHER" id="PTHR44591:SF3">
    <property type="entry name" value="RESPONSE REGULATORY DOMAIN-CONTAINING PROTEIN"/>
    <property type="match status" value="1"/>
</dbReference>
<dbReference type="GO" id="GO:0000160">
    <property type="term" value="P:phosphorelay signal transduction system"/>
    <property type="evidence" value="ECO:0007669"/>
    <property type="project" value="InterPro"/>
</dbReference>
<organism evidence="3">
    <name type="scientific">hydrothermal vent metagenome</name>
    <dbReference type="NCBI Taxonomy" id="652676"/>
    <lineage>
        <taxon>unclassified sequences</taxon>
        <taxon>metagenomes</taxon>
        <taxon>ecological metagenomes</taxon>
    </lineage>
</organism>
<dbReference type="InterPro" id="IPR050595">
    <property type="entry name" value="Bact_response_regulator"/>
</dbReference>
<dbReference type="PROSITE" id="PS50110">
    <property type="entry name" value="RESPONSE_REGULATORY"/>
    <property type="match status" value="1"/>
</dbReference>
<dbReference type="AlphaFoldDB" id="A0A3B1B9N1"/>
<evidence type="ECO:0000259" key="2">
    <source>
        <dbReference type="PROSITE" id="PS50110"/>
    </source>
</evidence>
<evidence type="ECO:0000313" key="3">
    <source>
        <dbReference type="EMBL" id="VAX15006.1"/>
    </source>
</evidence>
<accession>A0A3B1B9N1</accession>